<evidence type="ECO:0000313" key="1">
    <source>
        <dbReference type="EMBL" id="MCL1125990.1"/>
    </source>
</evidence>
<name>A0ABT0LEA5_9GAMM</name>
<proteinExistence type="predicted"/>
<evidence type="ECO:0000313" key="2">
    <source>
        <dbReference type="Proteomes" id="UP001203423"/>
    </source>
</evidence>
<dbReference type="EMBL" id="JAKIKS010000069">
    <property type="protein sequence ID" value="MCL1125990.1"/>
    <property type="molecule type" value="Genomic_DNA"/>
</dbReference>
<dbReference type="Proteomes" id="UP001203423">
    <property type="component" value="Unassembled WGS sequence"/>
</dbReference>
<keyword evidence="2" id="KW-1185">Reference proteome</keyword>
<gene>
    <name evidence="1" type="ORF">L2764_16305</name>
</gene>
<comment type="caution">
    <text evidence="1">The sequence shown here is derived from an EMBL/GenBank/DDBJ whole genome shotgun (WGS) entry which is preliminary data.</text>
</comment>
<organism evidence="1 2">
    <name type="scientific">Shewanella surugensis</name>
    <dbReference type="NCBI Taxonomy" id="212020"/>
    <lineage>
        <taxon>Bacteria</taxon>
        <taxon>Pseudomonadati</taxon>
        <taxon>Pseudomonadota</taxon>
        <taxon>Gammaproteobacteria</taxon>
        <taxon>Alteromonadales</taxon>
        <taxon>Shewanellaceae</taxon>
        <taxon>Shewanella</taxon>
    </lineage>
</organism>
<accession>A0ABT0LEA5</accession>
<protein>
    <recommendedName>
        <fullName evidence="3">Lipoprotein</fullName>
    </recommendedName>
</protein>
<dbReference type="RefSeq" id="WP_248941322.1">
    <property type="nucleotide sequence ID" value="NZ_JAKIKS010000069.1"/>
</dbReference>
<evidence type="ECO:0008006" key="3">
    <source>
        <dbReference type="Google" id="ProtNLM"/>
    </source>
</evidence>
<sequence>MQFRFVIIFIKAVIVTAISSLLLSCEQQGQSDYSLPLDLSLCQFQGHDCQREVAGIEVNLDLSRPDAPSETAFDFSLSTSKRVDNVTMRLEGRDMYMGKIPVRLSAHEGQQFSGKMIYGHCSSGYMVWNVIVNFEYQGQSRSIIFPILADNQSR</sequence>
<dbReference type="PROSITE" id="PS51257">
    <property type="entry name" value="PROKAR_LIPOPROTEIN"/>
    <property type="match status" value="1"/>
</dbReference>
<reference evidence="1 2" key="1">
    <citation type="submission" date="2022-01" db="EMBL/GenBank/DDBJ databases">
        <title>Whole genome-based taxonomy of the Shewanellaceae.</title>
        <authorList>
            <person name="Martin-Rodriguez A.J."/>
        </authorList>
    </citation>
    <scope>NUCLEOTIDE SEQUENCE [LARGE SCALE GENOMIC DNA]</scope>
    <source>
        <strain evidence="1 2">DSM 17177</strain>
    </source>
</reference>